<gene>
    <name evidence="1" type="ORF">I6J41_34885</name>
</gene>
<organism evidence="1 2">
    <name type="scientific">Streptomyces californicus</name>
    <dbReference type="NCBI Taxonomy" id="67351"/>
    <lineage>
        <taxon>Bacteria</taxon>
        <taxon>Bacillati</taxon>
        <taxon>Actinomycetota</taxon>
        <taxon>Actinomycetes</taxon>
        <taxon>Kitasatosporales</taxon>
        <taxon>Streptomycetaceae</taxon>
        <taxon>Streptomyces</taxon>
    </lineage>
</organism>
<dbReference type="RefSeq" id="WP_030118249.1">
    <property type="nucleotide sequence ID" value="NZ_CP070241.1"/>
</dbReference>
<name>A0ABX7JE85_9ACTN</name>
<protein>
    <submittedName>
        <fullName evidence="1">Uncharacterized protein</fullName>
    </submittedName>
</protein>
<dbReference type="GeneID" id="63984819"/>
<accession>A0ABX7JE85</accession>
<keyword evidence="1" id="KW-0614">Plasmid</keyword>
<evidence type="ECO:0000313" key="1">
    <source>
        <dbReference type="EMBL" id="QRV45955.1"/>
    </source>
</evidence>
<dbReference type="Proteomes" id="UP000598054">
    <property type="component" value="Plasmid unnamed1"/>
</dbReference>
<proteinExistence type="predicted"/>
<reference evidence="1 2" key="1">
    <citation type="submission" date="2021-02" db="EMBL/GenBank/DDBJ databases">
        <title>FDA dAtabase for Regulatory Grade micrObial Sequences (FDA-ARGOS): Supporting development and validation of Infectious Disease Dx tests.</title>
        <authorList>
            <person name="Sproer C."/>
            <person name="Gronow S."/>
            <person name="Severitt S."/>
            <person name="Schroder I."/>
            <person name="Tallon L."/>
            <person name="Sadzewicz L."/>
            <person name="Zhao X."/>
            <person name="Boylan J."/>
            <person name="Ott S."/>
            <person name="Bowen H."/>
            <person name="Vavikolanu K."/>
            <person name="Mehta A."/>
            <person name="Aluvathingal J."/>
            <person name="Nadendla S."/>
            <person name="Lowell S."/>
            <person name="Myers T."/>
            <person name="Yan Y."/>
            <person name="Sichtig H."/>
        </authorList>
    </citation>
    <scope>NUCLEOTIDE SEQUENCE [LARGE SCALE GENOMIC DNA]</scope>
    <source>
        <strain evidence="1 2">FDAARGOS_1211</strain>
        <plasmid evidence="1 2">unnamed1</plasmid>
    </source>
</reference>
<dbReference type="EMBL" id="CP070250">
    <property type="protein sequence ID" value="QRV45955.1"/>
    <property type="molecule type" value="Genomic_DNA"/>
</dbReference>
<keyword evidence="2" id="KW-1185">Reference proteome</keyword>
<evidence type="ECO:0000313" key="2">
    <source>
        <dbReference type="Proteomes" id="UP000598054"/>
    </source>
</evidence>
<sequence length="116" mass="13022">MNRQEEDATLRRWQRCSGKVLAEFLADSEKRGLPPLLWTLSLTGHLTGEADFICYTPDERRAAVLRWAEHVCSPVEVSHTDGREELVAGWQIVPRGETAPVPGCFRATSSLNEENT</sequence>
<geneLocation type="plasmid" evidence="1 2">
    <name>unnamed1</name>
</geneLocation>